<dbReference type="Proteomes" id="UP000198287">
    <property type="component" value="Unassembled WGS sequence"/>
</dbReference>
<dbReference type="EMBL" id="LNIX01000002">
    <property type="protein sequence ID" value="OXA59691.1"/>
    <property type="molecule type" value="Genomic_DNA"/>
</dbReference>
<accession>A0A226ESC4</accession>
<comment type="caution">
    <text evidence="1">The sequence shown here is derived from an EMBL/GenBank/DDBJ whole genome shotgun (WGS) entry which is preliminary data.</text>
</comment>
<evidence type="ECO:0000313" key="2">
    <source>
        <dbReference type="Proteomes" id="UP000198287"/>
    </source>
</evidence>
<organism evidence="1 2">
    <name type="scientific">Folsomia candida</name>
    <name type="common">Springtail</name>
    <dbReference type="NCBI Taxonomy" id="158441"/>
    <lineage>
        <taxon>Eukaryota</taxon>
        <taxon>Metazoa</taxon>
        <taxon>Ecdysozoa</taxon>
        <taxon>Arthropoda</taxon>
        <taxon>Hexapoda</taxon>
        <taxon>Collembola</taxon>
        <taxon>Entomobryomorpha</taxon>
        <taxon>Isotomoidea</taxon>
        <taxon>Isotomidae</taxon>
        <taxon>Proisotominae</taxon>
        <taxon>Folsomia</taxon>
    </lineage>
</organism>
<reference evidence="1 2" key="1">
    <citation type="submission" date="2015-12" db="EMBL/GenBank/DDBJ databases">
        <title>The genome of Folsomia candida.</title>
        <authorList>
            <person name="Faddeeva A."/>
            <person name="Derks M.F."/>
            <person name="Anvar Y."/>
            <person name="Smit S."/>
            <person name="Van Straalen N."/>
            <person name="Roelofs D."/>
        </authorList>
    </citation>
    <scope>NUCLEOTIDE SEQUENCE [LARGE SCALE GENOMIC DNA]</scope>
    <source>
        <strain evidence="1 2">VU population</strain>
        <tissue evidence="1">Whole body</tissue>
    </source>
</reference>
<gene>
    <name evidence="1" type="ORF">Fcan01_04577</name>
</gene>
<name>A0A226ESC4_FOLCA</name>
<protein>
    <submittedName>
        <fullName evidence="1">Uncharacterized protein</fullName>
    </submittedName>
</protein>
<evidence type="ECO:0000313" key="1">
    <source>
        <dbReference type="EMBL" id="OXA59691.1"/>
    </source>
</evidence>
<keyword evidence="2" id="KW-1185">Reference proteome</keyword>
<proteinExistence type="predicted"/>
<dbReference type="AlphaFoldDB" id="A0A226ESC4"/>
<sequence>MASVIQEIRLRIQQRNTAANAAANAAVNAARVAERVAQLREIKAKIKIIADEVTTLGNLIRFTDDNKTKKDLLAEKKSLEDENTTNISDKEAKIAEIKILKADFVDSDEI</sequence>